<dbReference type="InterPro" id="IPR009012">
    <property type="entry name" value="GrpE_head"/>
</dbReference>
<evidence type="ECO:0000256" key="8">
    <source>
        <dbReference type="ARBA" id="ARBA00072274"/>
    </source>
</evidence>
<keyword evidence="6 10" id="KW-0143">Chaperone</keyword>
<organism evidence="15 16">
    <name type="scientific">Parvularcula maris</name>
    <dbReference type="NCBI Taxonomy" id="2965077"/>
    <lineage>
        <taxon>Bacteria</taxon>
        <taxon>Pseudomonadati</taxon>
        <taxon>Pseudomonadota</taxon>
        <taxon>Alphaproteobacteria</taxon>
        <taxon>Parvularculales</taxon>
        <taxon>Parvularculaceae</taxon>
        <taxon>Parvularcula</taxon>
    </lineage>
</organism>
<feature type="region of interest" description="Disordered" evidence="14">
    <location>
        <begin position="1"/>
        <end position="37"/>
    </location>
</feature>
<dbReference type="HAMAP" id="MF_01151">
    <property type="entry name" value="GrpE"/>
    <property type="match status" value="1"/>
</dbReference>
<dbReference type="RefSeq" id="WP_256617779.1">
    <property type="nucleotide sequence ID" value="NZ_JANIBC010000001.1"/>
</dbReference>
<feature type="coiled-coil region" evidence="13">
    <location>
        <begin position="48"/>
        <end position="93"/>
    </location>
</feature>
<keyword evidence="4 10" id="KW-0963">Cytoplasm</keyword>
<dbReference type="GO" id="GO:0051082">
    <property type="term" value="F:unfolded protein binding"/>
    <property type="evidence" value="ECO:0007669"/>
    <property type="project" value="TreeGrafter"/>
</dbReference>
<keyword evidence="16" id="KW-1185">Reference proteome</keyword>
<evidence type="ECO:0000256" key="12">
    <source>
        <dbReference type="RuleBase" id="RU004478"/>
    </source>
</evidence>
<name>A0A9X2RHJ6_9PROT</name>
<keyword evidence="5 10" id="KW-0346">Stress response</keyword>
<dbReference type="GO" id="GO:0000774">
    <property type="term" value="F:adenyl-nucleotide exchange factor activity"/>
    <property type="evidence" value="ECO:0007669"/>
    <property type="project" value="InterPro"/>
</dbReference>
<evidence type="ECO:0000256" key="11">
    <source>
        <dbReference type="RuleBase" id="RU000639"/>
    </source>
</evidence>
<dbReference type="NCBIfam" id="NF010738">
    <property type="entry name" value="PRK14140.1"/>
    <property type="match status" value="1"/>
</dbReference>
<evidence type="ECO:0000256" key="3">
    <source>
        <dbReference type="ARBA" id="ARBA00011738"/>
    </source>
</evidence>
<dbReference type="PANTHER" id="PTHR21237:SF23">
    <property type="entry name" value="GRPE PROTEIN HOMOLOG, MITOCHONDRIAL"/>
    <property type="match status" value="1"/>
</dbReference>
<dbReference type="InterPro" id="IPR013805">
    <property type="entry name" value="GrpE_CC"/>
</dbReference>
<dbReference type="EMBL" id="JANIBC010000001">
    <property type="protein sequence ID" value="MCQ8183976.1"/>
    <property type="molecule type" value="Genomic_DNA"/>
</dbReference>
<evidence type="ECO:0000256" key="14">
    <source>
        <dbReference type="SAM" id="MobiDB-lite"/>
    </source>
</evidence>
<keyword evidence="13" id="KW-0175">Coiled coil</keyword>
<protein>
    <recommendedName>
        <fullName evidence="8 10">Protein GrpE</fullName>
    </recommendedName>
    <alternativeName>
        <fullName evidence="9 10">HSP-70 cofactor</fullName>
    </alternativeName>
</protein>
<evidence type="ECO:0000256" key="7">
    <source>
        <dbReference type="ARBA" id="ARBA00053401"/>
    </source>
</evidence>
<comment type="subcellular location">
    <subcellularLocation>
        <location evidence="1 10">Cytoplasm</location>
    </subcellularLocation>
</comment>
<dbReference type="PANTHER" id="PTHR21237">
    <property type="entry name" value="GRPE PROTEIN"/>
    <property type="match status" value="1"/>
</dbReference>
<dbReference type="SUPFAM" id="SSF58014">
    <property type="entry name" value="Coiled-coil domain of nucleotide exchange factor GrpE"/>
    <property type="match status" value="1"/>
</dbReference>
<dbReference type="Gene3D" id="2.30.22.10">
    <property type="entry name" value="Head domain of nucleotide exchange factor GrpE"/>
    <property type="match status" value="1"/>
</dbReference>
<evidence type="ECO:0000256" key="5">
    <source>
        <dbReference type="ARBA" id="ARBA00023016"/>
    </source>
</evidence>
<evidence type="ECO:0000256" key="4">
    <source>
        <dbReference type="ARBA" id="ARBA00022490"/>
    </source>
</evidence>
<feature type="compositionally biased region" description="Low complexity" evidence="14">
    <location>
        <begin position="18"/>
        <end position="30"/>
    </location>
</feature>
<dbReference type="Proteomes" id="UP001142610">
    <property type="component" value="Unassembled WGS sequence"/>
</dbReference>
<dbReference type="GO" id="GO:0006457">
    <property type="term" value="P:protein folding"/>
    <property type="evidence" value="ECO:0007669"/>
    <property type="project" value="InterPro"/>
</dbReference>
<evidence type="ECO:0000256" key="13">
    <source>
        <dbReference type="SAM" id="Coils"/>
    </source>
</evidence>
<dbReference type="AlphaFoldDB" id="A0A9X2RHJ6"/>
<comment type="subunit">
    <text evidence="3 10">Homodimer.</text>
</comment>
<evidence type="ECO:0000256" key="2">
    <source>
        <dbReference type="ARBA" id="ARBA00009054"/>
    </source>
</evidence>
<evidence type="ECO:0000256" key="1">
    <source>
        <dbReference type="ARBA" id="ARBA00004496"/>
    </source>
</evidence>
<dbReference type="SUPFAM" id="SSF51064">
    <property type="entry name" value="Head domain of nucleotide exchange factor GrpE"/>
    <property type="match status" value="1"/>
</dbReference>
<dbReference type="PROSITE" id="PS01071">
    <property type="entry name" value="GRPE"/>
    <property type="match status" value="1"/>
</dbReference>
<dbReference type="InterPro" id="IPR000740">
    <property type="entry name" value="GrpE"/>
</dbReference>
<dbReference type="CDD" id="cd00446">
    <property type="entry name" value="GrpE"/>
    <property type="match status" value="1"/>
</dbReference>
<gene>
    <name evidence="10 15" type="primary">grpE</name>
    <name evidence="15" type="ORF">NOG11_01115</name>
</gene>
<comment type="function">
    <text evidence="7 10 11">Participates actively in the response to hyperosmotic and heat shock by preventing the aggregation of stress-denatured proteins, in association with DnaK and GrpE. It is the nucleotide exchange factor for DnaK and may function as a thermosensor. Unfolded proteins bind initially to DnaJ; upon interaction with the DnaJ-bound protein, DnaK hydrolyzes its bound ATP, resulting in the formation of a stable complex. GrpE releases ADP from DnaK; ATP binding to DnaK triggers the release of the substrate protein, thus completing the reaction cycle. Several rounds of ATP-dependent interactions between DnaJ, DnaK and GrpE are required for fully efficient folding.</text>
</comment>
<evidence type="ECO:0000313" key="15">
    <source>
        <dbReference type="EMBL" id="MCQ8183976.1"/>
    </source>
</evidence>
<evidence type="ECO:0000256" key="6">
    <source>
        <dbReference type="ARBA" id="ARBA00023186"/>
    </source>
</evidence>
<dbReference type="FunFam" id="2.30.22.10:FF:000001">
    <property type="entry name" value="Protein GrpE"/>
    <property type="match status" value="1"/>
</dbReference>
<sequence length="214" mass="23010">MSEKNGQDISSPQEDVNAEAAGADTAAEPAFDIPDHLTDAALDGGKIKELAEARIKELEAQVEAEKERTLRIAADLENTRRRAEREKSEAARYGITNFARDLLSVADNFSRALELAPEDPAQMDADGFKGLINGMRMTEKELMTIFERHGIQRVSPAGEKFDPNIHQAIAQVPGNGEPKDHVVDVAAPGFTIGDRVIRAAMVTVSTGAGASTEG</sequence>
<comment type="similarity">
    <text evidence="2 10 12">Belongs to the GrpE family.</text>
</comment>
<reference evidence="15" key="1">
    <citation type="submission" date="2022-07" db="EMBL/GenBank/DDBJ databases">
        <title>Parvularcula maris sp. nov., an algicidal bacterium isolated from seawater.</title>
        <authorList>
            <person name="Li F."/>
        </authorList>
    </citation>
    <scope>NUCLEOTIDE SEQUENCE</scope>
    <source>
        <strain evidence="15">BGMRC 0090</strain>
    </source>
</reference>
<dbReference type="GO" id="GO:0051087">
    <property type="term" value="F:protein-folding chaperone binding"/>
    <property type="evidence" value="ECO:0007669"/>
    <property type="project" value="InterPro"/>
</dbReference>
<evidence type="ECO:0000256" key="9">
    <source>
        <dbReference type="ARBA" id="ARBA00076414"/>
    </source>
</evidence>
<evidence type="ECO:0000313" key="16">
    <source>
        <dbReference type="Proteomes" id="UP001142610"/>
    </source>
</evidence>
<accession>A0A9X2RHJ6</accession>
<dbReference type="Pfam" id="PF01025">
    <property type="entry name" value="GrpE"/>
    <property type="match status" value="1"/>
</dbReference>
<dbReference type="GO" id="GO:0042803">
    <property type="term" value="F:protein homodimerization activity"/>
    <property type="evidence" value="ECO:0007669"/>
    <property type="project" value="InterPro"/>
</dbReference>
<evidence type="ECO:0000256" key="10">
    <source>
        <dbReference type="HAMAP-Rule" id="MF_01151"/>
    </source>
</evidence>
<proteinExistence type="inferred from homology"/>
<comment type="caution">
    <text evidence="15">The sequence shown here is derived from an EMBL/GenBank/DDBJ whole genome shotgun (WGS) entry which is preliminary data.</text>
</comment>
<dbReference type="PRINTS" id="PR00773">
    <property type="entry name" value="GRPEPROTEIN"/>
</dbReference>
<dbReference type="GO" id="GO:0005737">
    <property type="term" value="C:cytoplasm"/>
    <property type="evidence" value="ECO:0007669"/>
    <property type="project" value="UniProtKB-SubCell"/>
</dbReference>
<dbReference type="Gene3D" id="3.90.20.20">
    <property type="match status" value="1"/>
</dbReference>